<gene>
    <name evidence="2" type="ORF">GCM10009750_18050</name>
</gene>
<evidence type="ECO:0000313" key="3">
    <source>
        <dbReference type="Proteomes" id="UP001501746"/>
    </source>
</evidence>
<name>A0ABP4Z0W0_9MICO</name>
<keyword evidence="3" id="KW-1185">Reference proteome</keyword>
<dbReference type="EMBL" id="BAAANK010000004">
    <property type="protein sequence ID" value="GAA1834130.1"/>
    <property type="molecule type" value="Genomic_DNA"/>
</dbReference>
<reference evidence="3" key="1">
    <citation type="journal article" date="2019" name="Int. J. Syst. Evol. Microbiol.">
        <title>The Global Catalogue of Microorganisms (GCM) 10K type strain sequencing project: providing services to taxonomists for standard genome sequencing and annotation.</title>
        <authorList>
            <consortium name="The Broad Institute Genomics Platform"/>
            <consortium name="The Broad Institute Genome Sequencing Center for Infectious Disease"/>
            <person name="Wu L."/>
            <person name="Ma J."/>
        </authorList>
    </citation>
    <scope>NUCLEOTIDE SEQUENCE [LARGE SCALE GENOMIC DNA]</scope>
    <source>
        <strain evidence="3">JCM 14323</strain>
    </source>
</reference>
<sequence length="83" mass="8438">MGAYTESAVSVALTATAGVLVVSAMPKAVARAKSASPARAGTRWPNAGTAATADEARAENEAIRGTEGRRADDARTRAAARRP</sequence>
<feature type="region of interest" description="Disordered" evidence="1">
    <location>
        <begin position="32"/>
        <end position="83"/>
    </location>
</feature>
<evidence type="ECO:0000313" key="2">
    <source>
        <dbReference type="EMBL" id="GAA1834130.1"/>
    </source>
</evidence>
<evidence type="ECO:0000256" key="1">
    <source>
        <dbReference type="SAM" id="MobiDB-lite"/>
    </source>
</evidence>
<proteinExistence type="predicted"/>
<feature type="compositionally biased region" description="Basic and acidic residues" evidence="1">
    <location>
        <begin position="54"/>
        <end position="76"/>
    </location>
</feature>
<dbReference type="Proteomes" id="UP001501746">
    <property type="component" value="Unassembled WGS sequence"/>
</dbReference>
<comment type="caution">
    <text evidence="2">The sequence shown here is derived from an EMBL/GenBank/DDBJ whole genome shotgun (WGS) entry which is preliminary data.</text>
</comment>
<protein>
    <submittedName>
        <fullName evidence="2">Uncharacterized protein</fullName>
    </submittedName>
</protein>
<organism evidence="2 3">
    <name type="scientific">Agromyces salentinus</name>
    <dbReference type="NCBI Taxonomy" id="269421"/>
    <lineage>
        <taxon>Bacteria</taxon>
        <taxon>Bacillati</taxon>
        <taxon>Actinomycetota</taxon>
        <taxon>Actinomycetes</taxon>
        <taxon>Micrococcales</taxon>
        <taxon>Microbacteriaceae</taxon>
        <taxon>Agromyces</taxon>
    </lineage>
</organism>
<accession>A0ABP4Z0W0</accession>